<evidence type="ECO:0000313" key="3">
    <source>
        <dbReference type="EMBL" id="UOE42251.1"/>
    </source>
</evidence>
<dbReference type="Pfam" id="PF07463">
    <property type="entry name" value="NUMOD4"/>
    <property type="match status" value="1"/>
</dbReference>
<dbReference type="Pfam" id="PF13392">
    <property type="entry name" value="HNH_3"/>
    <property type="match status" value="1"/>
</dbReference>
<evidence type="ECO:0000313" key="4">
    <source>
        <dbReference type="Proteomes" id="UP000831460"/>
    </source>
</evidence>
<keyword evidence="3" id="KW-0540">Nuclease</keyword>
<dbReference type="GO" id="GO:0004519">
    <property type="term" value="F:endonuclease activity"/>
    <property type="evidence" value="ECO:0007669"/>
    <property type="project" value="UniProtKB-KW"/>
</dbReference>
<organism evidence="3 4">
    <name type="scientific">Chryseobacterium suipulveris</name>
    <dbReference type="NCBI Taxonomy" id="2929800"/>
    <lineage>
        <taxon>Bacteria</taxon>
        <taxon>Pseudomonadati</taxon>
        <taxon>Bacteroidota</taxon>
        <taxon>Flavobacteriia</taxon>
        <taxon>Flavobacteriales</taxon>
        <taxon>Weeksellaceae</taxon>
        <taxon>Chryseobacterium group</taxon>
        <taxon>Chryseobacterium</taxon>
    </lineage>
</organism>
<name>A0ABY4BX51_9FLAO</name>
<feature type="domain" description="NUMOD4" evidence="1">
    <location>
        <begin position="2"/>
        <end position="44"/>
    </location>
</feature>
<proteinExistence type="predicted"/>
<dbReference type="EMBL" id="CP094532">
    <property type="protein sequence ID" value="UOE42251.1"/>
    <property type="molecule type" value="Genomic_DNA"/>
</dbReference>
<dbReference type="InterPro" id="IPR003615">
    <property type="entry name" value="HNH_nuc"/>
</dbReference>
<dbReference type="RefSeq" id="WP_069148679.1">
    <property type="nucleotide sequence ID" value="NZ_CP094532.1"/>
</dbReference>
<evidence type="ECO:0000259" key="1">
    <source>
        <dbReference type="Pfam" id="PF07463"/>
    </source>
</evidence>
<keyword evidence="3" id="KW-0255">Endonuclease</keyword>
<dbReference type="Proteomes" id="UP000831460">
    <property type="component" value="Chromosome"/>
</dbReference>
<feature type="domain" description="HNH nuclease" evidence="2">
    <location>
        <begin position="76"/>
        <end position="112"/>
    </location>
</feature>
<gene>
    <name evidence="3" type="ORF">MTP09_06320</name>
</gene>
<keyword evidence="4" id="KW-1185">Reference proteome</keyword>
<dbReference type="InterPro" id="IPR044925">
    <property type="entry name" value="His-Me_finger_sf"/>
</dbReference>
<accession>A0ABY4BX51</accession>
<dbReference type="SUPFAM" id="SSF54060">
    <property type="entry name" value="His-Me finger endonucleases"/>
    <property type="match status" value="1"/>
</dbReference>
<keyword evidence="3" id="KW-0378">Hydrolase</keyword>
<reference evidence="3 4" key="1">
    <citation type="submission" date="2022-03" db="EMBL/GenBank/DDBJ databases">
        <title>Chryseobacterium sp. isolated from particulate matters in swine house.</title>
        <authorList>
            <person name="Won M."/>
            <person name="Kim S.-J."/>
            <person name="Kwon S.-W."/>
        </authorList>
    </citation>
    <scope>NUCLEOTIDE SEQUENCE [LARGE SCALE GENOMIC DNA]</scope>
    <source>
        <strain evidence="3 4">SC2-2</strain>
    </source>
</reference>
<dbReference type="InterPro" id="IPR010902">
    <property type="entry name" value="NUMOD4"/>
</dbReference>
<protein>
    <submittedName>
        <fullName evidence="3">HNH endonuclease</fullName>
    </submittedName>
</protein>
<evidence type="ECO:0000259" key="2">
    <source>
        <dbReference type="Pfam" id="PF13392"/>
    </source>
</evidence>
<dbReference type="Gene3D" id="3.90.75.20">
    <property type="match status" value="1"/>
</dbReference>
<sequence length="147" mass="17169">MEIWKKHKEFNYEISNFGNVRRIGKKYVDKNGVEKQKETKFLKPSLVGGFTAQVAFSKTENKNTTVKYFSLNKLVAENFLPEPSEDQILLEHIDGNPLNNRADNLKWITRSEWNIKNAKMIEKRTKNALKVRAKNSKIKKTAKRNSR</sequence>